<sequence length="394" mass="44333">MFKYFNPAWVEINIDNVIHNIREIRRVAKSKEIISVVKADAYGHGAVELAPILLENGADRLAVALLSEALQLRKSGIKAPILIFGYTPLKYGKDISHNNAEDIINNELEVTVLSYDYAKKLSKVAKKLNKNVKIHINVDTGMGRIGFLPTTQSIEDIYKISQLPNIIIEGLYSHFSTADEKDKSYSNKQFKRYLDFYERLEKKDIKINIKHIANSAALIDLPYTHLDAVRPGIANYGYYPSEDVNHDIIDLKPTMTLKCNVVASRKLKAGSYIGYGRTFRTERTSRIATLGIGYADGYDRRLSNVGEIVVKGKVAPIVGRICMDMCMSDVTDIDDIKVSDEVILIGESSSEKTTVENMAKLTGTIPQEVTSNISKRVPRHYIKDNKLVKIVYRE</sequence>
<evidence type="ECO:0000313" key="9">
    <source>
        <dbReference type="Proteomes" id="UP000033115"/>
    </source>
</evidence>
<proteinExistence type="inferred from homology"/>
<gene>
    <name evidence="8" type="ORF">CSCA_1019</name>
</gene>
<comment type="function">
    <text evidence="4">Catalyzes the interconversion of L-alanine and D-alanine. May also act on other amino acids.</text>
</comment>
<feature type="active site" description="Proton acceptor; specific for L-alanine" evidence="4">
    <location>
        <position position="275"/>
    </location>
</feature>
<evidence type="ECO:0000256" key="5">
    <source>
        <dbReference type="PIRSR" id="PIRSR600821-50"/>
    </source>
</evidence>
<comment type="cofactor">
    <cofactor evidence="1 4 5">
        <name>pyridoxal 5'-phosphate</name>
        <dbReference type="ChEBI" id="CHEBI:597326"/>
    </cofactor>
</comment>
<dbReference type="NCBIfam" id="TIGR00492">
    <property type="entry name" value="alr"/>
    <property type="match status" value="1"/>
</dbReference>
<dbReference type="SUPFAM" id="SSF51419">
    <property type="entry name" value="PLP-binding barrel"/>
    <property type="match status" value="1"/>
</dbReference>
<dbReference type="AlphaFoldDB" id="A0A0E3M572"/>
<dbReference type="PROSITE" id="PS00395">
    <property type="entry name" value="ALANINE_RACEMASE"/>
    <property type="match status" value="1"/>
</dbReference>
<dbReference type="GO" id="GO:0009252">
    <property type="term" value="P:peptidoglycan biosynthetic process"/>
    <property type="evidence" value="ECO:0007669"/>
    <property type="project" value="TreeGrafter"/>
</dbReference>
<evidence type="ECO:0000256" key="6">
    <source>
        <dbReference type="PIRSR" id="PIRSR600821-52"/>
    </source>
</evidence>
<dbReference type="GO" id="GO:0005829">
    <property type="term" value="C:cytosol"/>
    <property type="evidence" value="ECO:0007669"/>
    <property type="project" value="TreeGrafter"/>
</dbReference>
<evidence type="ECO:0000259" key="7">
    <source>
        <dbReference type="SMART" id="SM01005"/>
    </source>
</evidence>
<dbReference type="Proteomes" id="UP000033115">
    <property type="component" value="Chromosome"/>
</dbReference>
<dbReference type="KEGG" id="csq:CSCA_1019"/>
<dbReference type="HAMAP" id="MF_01201">
    <property type="entry name" value="Ala_racemase"/>
    <property type="match status" value="1"/>
</dbReference>
<dbReference type="PANTHER" id="PTHR30511">
    <property type="entry name" value="ALANINE RACEMASE"/>
    <property type="match status" value="1"/>
</dbReference>
<evidence type="ECO:0000256" key="4">
    <source>
        <dbReference type="HAMAP-Rule" id="MF_01201"/>
    </source>
</evidence>
<evidence type="ECO:0000256" key="2">
    <source>
        <dbReference type="ARBA" id="ARBA00022898"/>
    </source>
</evidence>
<feature type="modified residue" description="N6-(pyridoxal phosphate)lysine" evidence="4 5">
    <location>
        <position position="38"/>
    </location>
</feature>
<keyword evidence="2 4" id="KW-0663">Pyridoxal phosphate</keyword>
<dbReference type="EMBL" id="CP009933">
    <property type="protein sequence ID" value="AKA68144.1"/>
    <property type="molecule type" value="Genomic_DNA"/>
</dbReference>
<dbReference type="PANTHER" id="PTHR30511:SF0">
    <property type="entry name" value="ALANINE RACEMASE, CATABOLIC-RELATED"/>
    <property type="match status" value="1"/>
</dbReference>
<dbReference type="Pfam" id="PF00842">
    <property type="entry name" value="Ala_racemase_C"/>
    <property type="match status" value="1"/>
</dbReference>
<dbReference type="Gene3D" id="3.20.20.10">
    <property type="entry name" value="Alanine racemase"/>
    <property type="match status" value="1"/>
</dbReference>
<feature type="active site" description="Proton acceptor; specific for D-alanine" evidence="4">
    <location>
        <position position="38"/>
    </location>
</feature>
<evidence type="ECO:0000313" key="8">
    <source>
        <dbReference type="EMBL" id="AKA68144.1"/>
    </source>
</evidence>
<organism evidence="8 9">
    <name type="scientific">Clostridium scatologenes</name>
    <dbReference type="NCBI Taxonomy" id="1548"/>
    <lineage>
        <taxon>Bacteria</taxon>
        <taxon>Bacillati</taxon>
        <taxon>Bacillota</taxon>
        <taxon>Clostridia</taxon>
        <taxon>Eubacteriales</taxon>
        <taxon>Clostridiaceae</taxon>
        <taxon>Clostridium</taxon>
    </lineage>
</organism>
<dbReference type="GO" id="GO:0030632">
    <property type="term" value="P:D-alanine biosynthetic process"/>
    <property type="evidence" value="ECO:0007669"/>
    <property type="project" value="UniProtKB-UniRule"/>
</dbReference>
<dbReference type="EC" id="5.1.1.1" evidence="4"/>
<dbReference type="InterPro" id="IPR020622">
    <property type="entry name" value="Ala_racemase_pyridoxalP-BS"/>
</dbReference>
<dbReference type="SMART" id="SM01005">
    <property type="entry name" value="Ala_racemase_C"/>
    <property type="match status" value="1"/>
</dbReference>
<feature type="domain" description="Alanine racemase C-terminal" evidence="7">
    <location>
        <begin position="254"/>
        <end position="382"/>
    </location>
</feature>
<accession>A0A0E3M572</accession>
<keyword evidence="3 4" id="KW-0413">Isomerase</keyword>
<feature type="binding site" evidence="4 6">
    <location>
        <position position="144"/>
    </location>
    <ligand>
        <name>substrate</name>
    </ligand>
</feature>
<reference evidence="8 9" key="1">
    <citation type="journal article" date="2015" name="J. Biotechnol.">
        <title>Complete genome sequence of a malodorant-producing acetogen, Clostridium scatologenes ATCC 25775(T).</title>
        <authorList>
            <person name="Zhu Z."/>
            <person name="Guo T."/>
            <person name="Zheng H."/>
            <person name="Song T."/>
            <person name="Ouyang P."/>
            <person name="Xie J."/>
        </authorList>
    </citation>
    <scope>NUCLEOTIDE SEQUENCE [LARGE SCALE GENOMIC DNA]</scope>
    <source>
        <strain evidence="8 9">ATCC 25775</strain>
    </source>
</reference>
<dbReference type="HOGENOM" id="CLU_028393_2_2_9"/>
<dbReference type="SUPFAM" id="SSF50621">
    <property type="entry name" value="Alanine racemase C-terminal domain-like"/>
    <property type="match status" value="1"/>
</dbReference>
<dbReference type="InterPro" id="IPR011079">
    <property type="entry name" value="Ala_racemase_C"/>
</dbReference>
<dbReference type="CDD" id="cd00430">
    <property type="entry name" value="PLPDE_III_AR"/>
    <property type="match status" value="1"/>
</dbReference>
<dbReference type="InterPro" id="IPR001608">
    <property type="entry name" value="Ala_racemase_N"/>
</dbReference>
<comment type="catalytic activity">
    <reaction evidence="4">
        <text>L-alanine = D-alanine</text>
        <dbReference type="Rhea" id="RHEA:20249"/>
        <dbReference type="ChEBI" id="CHEBI:57416"/>
        <dbReference type="ChEBI" id="CHEBI:57972"/>
        <dbReference type="EC" id="5.1.1.1"/>
    </reaction>
</comment>
<dbReference type="Pfam" id="PF01168">
    <property type="entry name" value="Ala_racemase_N"/>
    <property type="match status" value="1"/>
</dbReference>
<dbReference type="FunFam" id="3.20.20.10:FF:000002">
    <property type="entry name" value="Alanine racemase"/>
    <property type="match status" value="1"/>
</dbReference>
<dbReference type="InterPro" id="IPR009006">
    <property type="entry name" value="Ala_racemase/Decarboxylase_C"/>
</dbReference>
<dbReference type="InterPro" id="IPR000821">
    <property type="entry name" value="Ala_racemase"/>
</dbReference>
<comment type="similarity">
    <text evidence="4">Belongs to the alanine racemase family.</text>
</comment>
<dbReference type="RefSeq" id="WP_029159635.1">
    <property type="nucleotide sequence ID" value="NZ_CP009933.1"/>
</dbReference>
<dbReference type="Gene3D" id="2.40.37.10">
    <property type="entry name" value="Lyase, Ornithine Decarboxylase, Chain A, domain 1"/>
    <property type="match status" value="1"/>
</dbReference>
<dbReference type="PRINTS" id="PR00992">
    <property type="entry name" value="ALARACEMASE"/>
</dbReference>
<feature type="binding site" evidence="4 6">
    <location>
        <position position="323"/>
    </location>
    <ligand>
        <name>substrate</name>
    </ligand>
</feature>
<keyword evidence="9" id="KW-1185">Reference proteome</keyword>
<dbReference type="GO" id="GO:0030170">
    <property type="term" value="F:pyridoxal phosphate binding"/>
    <property type="evidence" value="ECO:0007669"/>
    <property type="project" value="UniProtKB-UniRule"/>
</dbReference>
<dbReference type="InterPro" id="IPR029066">
    <property type="entry name" value="PLP-binding_barrel"/>
</dbReference>
<dbReference type="GO" id="GO:0008784">
    <property type="term" value="F:alanine racemase activity"/>
    <property type="evidence" value="ECO:0007669"/>
    <property type="project" value="UniProtKB-UniRule"/>
</dbReference>
<protein>
    <recommendedName>
        <fullName evidence="4">Alanine racemase</fullName>
        <ecNumber evidence="4">5.1.1.1</ecNumber>
    </recommendedName>
</protein>
<comment type="pathway">
    <text evidence="4">Amino-acid biosynthesis; D-alanine biosynthesis; D-alanine from L-alanine: step 1/1.</text>
</comment>
<evidence type="ECO:0000256" key="3">
    <source>
        <dbReference type="ARBA" id="ARBA00023235"/>
    </source>
</evidence>
<dbReference type="UniPathway" id="UPA00042">
    <property type="reaction ID" value="UER00497"/>
</dbReference>
<name>A0A0E3M572_CLOSL</name>
<dbReference type="STRING" id="1548.CSCA_1019"/>
<evidence type="ECO:0000256" key="1">
    <source>
        <dbReference type="ARBA" id="ARBA00001933"/>
    </source>
</evidence>